<dbReference type="PANTHER" id="PTHR24027:SF419">
    <property type="entry name" value="CADHERIN-17"/>
    <property type="match status" value="1"/>
</dbReference>
<feature type="domain" description="Cadherin" evidence="11">
    <location>
        <begin position="80"/>
        <end position="197"/>
    </location>
</feature>
<evidence type="ECO:0000256" key="3">
    <source>
        <dbReference type="ARBA" id="ARBA00022692"/>
    </source>
</evidence>
<dbReference type="GO" id="GO:0007043">
    <property type="term" value="P:cell-cell junction assembly"/>
    <property type="evidence" value="ECO:0007669"/>
    <property type="project" value="TreeGrafter"/>
</dbReference>
<dbReference type="Ensembl" id="ENSDLAT00005013541.2">
    <property type="protein sequence ID" value="ENSDLAP00005012400.2"/>
    <property type="gene ID" value="ENSDLAG00005006280.2"/>
</dbReference>
<feature type="domain" description="Cadherin" evidence="11">
    <location>
        <begin position="407"/>
        <end position="514"/>
    </location>
</feature>
<dbReference type="SMART" id="SM00112">
    <property type="entry name" value="CA"/>
    <property type="match status" value="6"/>
</dbReference>
<dbReference type="GO" id="GO:0016477">
    <property type="term" value="P:cell migration"/>
    <property type="evidence" value="ECO:0007669"/>
    <property type="project" value="TreeGrafter"/>
</dbReference>
<dbReference type="GO" id="GO:0044331">
    <property type="term" value="P:cell-cell adhesion mediated by cadherin"/>
    <property type="evidence" value="ECO:0007669"/>
    <property type="project" value="TreeGrafter"/>
</dbReference>
<evidence type="ECO:0000256" key="1">
    <source>
        <dbReference type="ARBA" id="ARBA00004236"/>
    </source>
</evidence>
<protein>
    <submittedName>
        <fullName evidence="12">Cadherin 17, LI cadherin (liver-intestine)</fullName>
    </submittedName>
</protein>
<comment type="subcellular location">
    <subcellularLocation>
        <location evidence="1">Cell membrane</location>
    </subcellularLocation>
</comment>
<dbReference type="Gene3D" id="2.60.40.60">
    <property type="entry name" value="Cadherins"/>
    <property type="match status" value="7"/>
</dbReference>
<dbReference type="GO" id="GO:0007156">
    <property type="term" value="P:homophilic cell adhesion via plasma membrane adhesion molecules"/>
    <property type="evidence" value="ECO:0007669"/>
    <property type="project" value="InterPro"/>
</dbReference>
<dbReference type="InterPro" id="IPR015919">
    <property type="entry name" value="Cadherin-like_sf"/>
</dbReference>
<keyword evidence="7" id="KW-1133">Transmembrane helix</keyword>
<dbReference type="FunFam" id="2.60.40.60:FF:000188">
    <property type="entry name" value="Cadherin 17"/>
    <property type="match status" value="1"/>
</dbReference>
<evidence type="ECO:0000256" key="10">
    <source>
        <dbReference type="PROSITE-ProRule" id="PRU00043"/>
    </source>
</evidence>
<dbReference type="GO" id="GO:0060027">
    <property type="term" value="P:convergent extension involved in gastrulation"/>
    <property type="evidence" value="ECO:0007669"/>
    <property type="project" value="UniProtKB-ARBA"/>
</dbReference>
<dbReference type="AlphaFoldDB" id="A0A8C4E1L4"/>
<feature type="domain" description="Cadherin" evidence="11">
    <location>
        <begin position="4"/>
        <end position="79"/>
    </location>
</feature>
<dbReference type="InterPro" id="IPR020894">
    <property type="entry name" value="Cadherin_CS"/>
</dbReference>
<dbReference type="GO" id="GO:0000902">
    <property type="term" value="P:cell morphogenesis"/>
    <property type="evidence" value="ECO:0007669"/>
    <property type="project" value="TreeGrafter"/>
</dbReference>
<keyword evidence="2" id="KW-1003">Cell membrane</keyword>
<sequence>MHQFQVTHQGINNFRLSGEGKEDIKISNDGWLYLEKPLDWSRDNHYIITVEALAYEEVVDGPIIVTINVLDVNNNAPYFNQSVYTASVVPGVPFTRVFALDRDDPETPNAHLSYSLVSQIPNKHHSLLFQIDPNTGEISTTEKEMRRRNVDPLDDPDYTLIVRVQDLGGETESALSGNTRVQIVVQQNLWINPGPITVKEHSRENYPLVIAKVRWSNEPDAVYTLVQKERELKFPFQITEDGQIHLTEELDREEKDMYILVVLARDNSGKEVDPPMEIQVLVEDVNDNAPVCENEESVFEVQENEPVGSLVGQLLAHDDDEEGTMNAHLTYIIESPDDSATKTFSIDAATGKIQALRMLQRKEQQMYNINVRVSDPAFSTVCKVLIKVIDVNNEMPLFEKEDYDTHTLEEDTPVGHTVLTIRATDADDPDSGSSLIEFHITAGNDDGLFAVETDGKGVGHVVIAKPLDFESSPTYRLQIDARNPEPLMKGLEYGRESTTFVSVSVTDVDEAPEFSMDILDVTVPENTTKGSVLLTVEAKDPEGKEIGFKLDGDTQGWLVIDAATGEIKTKDKLDRETLESFKVTVTAFEKENPEKSSERVVSVQLLDVNDNVPRLVETQAFICMQKPVPVVIKATDGDSQPFSEPFTFTLGSGKKSPNWELRNVDGMTAKLTLKKKSIEDKTFILPINIKDNAGMGVTHPFEGEFNLYVQLKGCVWRAIP</sequence>
<dbReference type="Pfam" id="PF00028">
    <property type="entry name" value="Cadherin"/>
    <property type="match status" value="5"/>
</dbReference>
<dbReference type="Proteomes" id="UP000694389">
    <property type="component" value="Unassembled WGS sequence"/>
</dbReference>
<dbReference type="FunFam" id="2.60.40.60:FF:000019">
    <property type="entry name" value="Cadherin 2"/>
    <property type="match status" value="1"/>
</dbReference>
<dbReference type="InterPro" id="IPR002126">
    <property type="entry name" value="Cadherin-like_dom"/>
</dbReference>
<dbReference type="PRINTS" id="PR00205">
    <property type="entry name" value="CADHERIN"/>
</dbReference>
<keyword evidence="5 10" id="KW-0106">Calcium</keyword>
<evidence type="ECO:0000256" key="8">
    <source>
        <dbReference type="ARBA" id="ARBA00023136"/>
    </source>
</evidence>
<keyword evidence="13" id="KW-1185">Reference proteome</keyword>
<proteinExistence type="predicted"/>
<evidence type="ECO:0000256" key="5">
    <source>
        <dbReference type="ARBA" id="ARBA00022837"/>
    </source>
</evidence>
<dbReference type="GO" id="GO:0016339">
    <property type="term" value="P:calcium-dependent cell-cell adhesion via plasma membrane cell adhesion molecules"/>
    <property type="evidence" value="ECO:0007669"/>
    <property type="project" value="TreeGrafter"/>
</dbReference>
<evidence type="ECO:0000256" key="2">
    <source>
        <dbReference type="ARBA" id="ARBA00022475"/>
    </source>
</evidence>
<dbReference type="SUPFAM" id="SSF49313">
    <property type="entry name" value="Cadherin-like"/>
    <property type="match status" value="7"/>
</dbReference>
<dbReference type="GO" id="GO:0016342">
    <property type="term" value="C:catenin complex"/>
    <property type="evidence" value="ECO:0007669"/>
    <property type="project" value="TreeGrafter"/>
</dbReference>
<evidence type="ECO:0000256" key="7">
    <source>
        <dbReference type="ARBA" id="ARBA00022989"/>
    </source>
</evidence>
<keyword evidence="6" id="KW-0130">Cell adhesion</keyword>
<reference evidence="12" key="2">
    <citation type="submission" date="2025-09" db="UniProtKB">
        <authorList>
            <consortium name="Ensembl"/>
        </authorList>
    </citation>
    <scope>IDENTIFICATION</scope>
</reference>
<name>A0A8C4E1L4_DICLA</name>
<dbReference type="PROSITE" id="PS00232">
    <property type="entry name" value="CADHERIN_1"/>
    <property type="match status" value="2"/>
</dbReference>
<evidence type="ECO:0000256" key="9">
    <source>
        <dbReference type="ARBA" id="ARBA00023180"/>
    </source>
</evidence>
<evidence type="ECO:0000259" key="11">
    <source>
        <dbReference type="PROSITE" id="PS50268"/>
    </source>
</evidence>
<dbReference type="FunFam" id="2.60.40.60:FF:000020">
    <property type="entry name" value="Dachsous cadherin-related 1b"/>
    <property type="match status" value="1"/>
</dbReference>
<evidence type="ECO:0000313" key="12">
    <source>
        <dbReference type="Ensembl" id="ENSDLAP00005012400.2"/>
    </source>
</evidence>
<dbReference type="GO" id="GO:0005912">
    <property type="term" value="C:adherens junction"/>
    <property type="evidence" value="ECO:0007669"/>
    <property type="project" value="TreeGrafter"/>
</dbReference>
<dbReference type="GO" id="GO:0008013">
    <property type="term" value="F:beta-catenin binding"/>
    <property type="evidence" value="ECO:0007669"/>
    <property type="project" value="TreeGrafter"/>
</dbReference>
<feature type="domain" description="Cadherin" evidence="11">
    <location>
        <begin position="223"/>
        <end position="292"/>
    </location>
</feature>
<gene>
    <name evidence="12" type="primary">cdh17</name>
</gene>
<evidence type="ECO:0000313" key="13">
    <source>
        <dbReference type="Proteomes" id="UP000694389"/>
    </source>
</evidence>
<dbReference type="FunFam" id="2.60.40.60:FF:000011">
    <property type="entry name" value="Cadherin 1"/>
    <property type="match status" value="1"/>
</dbReference>
<keyword evidence="4" id="KW-0677">Repeat</keyword>
<dbReference type="InterPro" id="IPR039808">
    <property type="entry name" value="Cadherin"/>
</dbReference>
<reference evidence="12" key="1">
    <citation type="submission" date="2025-08" db="UniProtKB">
        <authorList>
            <consortium name="Ensembl"/>
        </authorList>
    </citation>
    <scope>IDENTIFICATION</scope>
</reference>
<accession>A0A8C4E1L4</accession>
<dbReference type="PROSITE" id="PS50268">
    <property type="entry name" value="CADHERIN_2"/>
    <property type="match status" value="6"/>
</dbReference>
<keyword evidence="9" id="KW-0325">Glycoprotein</keyword>
<organism evidence="12 13">
    <name type="scientific">Dicentrarchus labrax</name>
    <name type="common">European seabass</name>
    <name type="synonym">Morone labrax</name>
    <dbReference type="NCBI Taxonomy" id="13489"/>
    <lineage>
        <taxon>Eukaryota</taxon>
        <taxon>Metazoa</taxon>
        <taxon>Chordata</taxon>
        <taxon>Craniata</taxon>
        <taxon>Vertebrata</taxon>
        <taxon>Euteleostomi</taxon>
        <taxon>Actinopterygii</taxon>
        <taxon>Neopterygii</taxon>
        <taxon>Teleostei</taxon>
        <taxon>Neoteleostei</taxon>
        <taxon>Acanthomorphata</taxon>
        <taxon>Eupercaria</taxon>
        <taxon>Moronidae</taxon>
        <taxon>Dicentrarchus</taxon>
    </lineage>
</organism>
<feature type="domain" description="Cadherin" evidence="11">
    <location>
        <begin position="515"/>
        <end position="615"/>
    </location>
</feature>
<evidence type="ECO:0000256" key="6">
    <source>
        <dbReference type="ARBA" id="ARBA00022889"/>
    </source>
</evidence>
<dbReference type="GO" id="GO:0045296">
    <property type="term" value="F:cadherin binding"/>
    <property type="evidence" value="ECO:0007669"/>
    <property type="project" value="TreeGrafter"/>
</dbReference>
<dbReference type="FunFam" id="2.60.40.60:FF:000015">
    <property type="entry name" value="FAT atypical cadherin 1"/>
    <property type="match status" value="1"/>
</dbReference>
<evidence type="ECO:0000256" key="4">
    <source>
        <dbReference type="ARBA" id="ARBA00022737"/>
    </source>
</evidence>
<keyword evidence="3" id="KW-0812">Transmembrane</keyword>
<dbReference type="GO" id="GO:0005509">
    <property type="term" value="F:calcium ion binding"/>
    <property type="evidence" value="ECO:0007669"/>
    <property type="project" value="UniProtKB-UniRule"/>
</dbReference>
<dbReference type="GO" id="GO:0034332">
    <property type="term" value="P:adherens junction organization"/>
    <property type="evidence" value="ECO:0007669"/>
    <property type="project" value="TreeGrafter"/>
</dbReference>
<dbReference type="CDD" id="cd11304">
    <property type="entry name" value="Cadherin_repeat"/>
    <property type="match status" value="6"/>
</dbReference>
<dbReference type="GeneTree" id="ENSGT00940000157655"/>
<dbReference type="PANTHER" id="PTHR24027">
    <property type="entry name" value="CADHERIN-23"/>
    <property type="match status" value="1"/>
</dbReference>
<keyword evidence="8" id="KW-0472">Membrane</keyword>
<feature type="domain" description="Cadherin" evidence="11">
    <location>
        <begin position="293"/>
        <end position="398"/>
    </location>
</feature>